<evidence type="ECO:0008006" key="2">
    <source>
        <dbReference type="Google" id="ProtNLM"/>
    </source>
</evidence>
<dbReference type="EMBL" id="VSSQ01049296">
    <property type="protein sequence ID" value="MPN03374.1"/>
    <property type="molecule type" value="Genomic_DNA"/>
</dbReference>
<organism evidence="1">
    <name type="scientific">bioreactor metagenome</name>
    <dbReference type="NCBI Taxonomy" id="1076179"/>
    <lineage>
        <taxon>unclassified sequences</taxon>
        <taxon>metagenomes</taxon>
        <taxon>ecological metagenomes</taxon>
    </lineage>
</organism>
<comment type="caution">
    <text evidence="1">The sequence shown here is derived from an EMBL/GenBank/DDBJ whole genome shotgun (WGS) entry which is preliminary data.</text>
</comment>
<sequence length="143" mass="14644">MNKNFCITVIDGQGGKIGRELVERIKIRLPEAEITAIGTNTVATAAMMKAGADFAATGENAVKVAARKTDVIIGPIGIIIADALLGEITPDGAVSVAQSKAKKILIPINKCGVTVAGIGAAQLSDLINSAVDEAASLFSENKQ</sequence>
<accession>A0A645ES91</accession>
<name>A0A645ES91_9ZZZZ</name>
<dbReference type="InterPro" id="IPR024208">
    <property type="entry name" value="DUF3842"/>
</dbReference>
<proteinExistence type="predicted"/>
<dbReference type="AlphaFoldDB" id="A0A645ES91"/>
<protein>
    <recommendedName>
        <fullName evidence="2">DUF3842 family protein</fullName>
    </recommendedName>
</protein>
<reference evidence="1" key="1">
    <citation type="submission" date="2019-08" db="EMBL/GenBank/DDBJ databases">
        <authorList>
            <person name="Kucharzyk K."/>
            <person name="Murdoch R.W."/>
            <person name="Higgins S."/>
            <person name="Loffler F."/>
        </authorList>
    </citation>
    <scope>NUCLEOTIDE SEQUENCE</scope>
</reference>
<gene>
    <name evidence="1" type="ORF">SDC9_150603</name>
</gene>
<evidence type="ECO:0000313" key="1">
    <source>
        <dbReference type="EMBL" id="MPN03374.1"/>
    </source>
</evidence>
<dbReference type="Pfam" id="PF12953">
    <property type="entry name" value="DUF3842"/>
    <property type="match status" value="1"/>
</dbReference>